<dbReference type="AlphaFoldDB" id="A0A2S9IMU3"/>
<gene>
    <name evidence="1" type="ORF">C5748_19555</name>
</gene>
<dbReference type="Proteomes" id="UP000239434">
    <property type="component" value="Unassembled WGS sequence"/>
</dbReference>
<evidence type="ECO:0000313" key="2">
    <source>
        <dbReference type="Proteomes" id="UP000239434"/>
    </source>
</evidence>
<reference evidence="1 2" key="1">
    <citation type="submission" date="2018-02" db="EMBL/GenBank/DDBJ databases">
        <title>The draft genome of Phyllobacterium sp. 1N-3.</title>
        <authorList>
            <person name="Liu L."/>
            <person name="Li L."/>
            <person name="Zhang X."/>
            <person name="Wang T."/>
            <person name="Liang L."/>
        </authorList>
    </citation>
    <scope>NUCLEOTIDE SEQUENCE [LARGE SCALE GENOMIC DNA]</scope>
    <source>
        <strain evidence="1 2">1N-3</strain>
    </source>
</reference>
<accession>A0A2S9IMU3</accession>
<organism evidence="1 2">
    <name type="scientific">Phyllobacterium phragmitis</name>
    <dbReference type="NCBI Taxonomy" id="2670329"/>
    <lineage>
        <taxon>Bacteria</taxon>
        <taxon>Pseudomonadati</taxon>
        <taxon>Pseudomonadota</taxon>
        <taxon>Alphaproteobacteria</taxon>
        <taxon>Hyphomicrobiales</taxon>
        <taxon>Phyllobacteriaceae</taxon>
        <taxon>Phyllobacterium</taxon>
    </lineage>
</organism>
<evidence type="ECO:0000313" key="1">
    <source>
        <dbReference type="EMBL" id="PRD41853.1"/>
    </source>
</evidence>
<keyword evidence="2" id="KW-1185">Reference proteome</keyword>
<proteinExistence type="predicted"/>
<sequence length="74" mass="8607">MNLAARHFLFLNSAFSRYRYRQWWFPERSILSQPPASAMCWMAGWALFLRAYLPTLSGPVPRPVFSAASRMKPV</sequence>
<comment type="caution">
    <text evidence="1">The sequence shown here is derived from an EMBL/GenBank/DDBJ whole genome shotgun (WGS) entry which is preliminary data.</text>
</comment>
<dbReference type="EMBL" id="PVBR01000016">
    <property type="protein sequence ID" value="PRD41853.1"/>
    <property type="molecule type" value="Genomic_DNA"/>
</dbReference>
<name>A0A2S9IMU3_9HYPH</name>
<protein>
    <submittedName>
        <fullName evidence="1">Uncharacterized protein</fullName>
    </submittedName>
</protein>